<dbReference type="InterPro" id="IPR058534">
    <property type="entry name" value="YjdF"/>
</dbReference>
<reference evidence="2 3" key="1">
    <citation type="journal article" date="2023" name="ISME J.">
        <title>Cultivation and genomic characterization of novel and ubiquitous marine nitrite-oxidizing bacteria from the Nitrospirales.</title>
        <authorList>
            <person name="Mueller A.J."/>
            <person name="Daebeler A."/>
            <person name="Herbold C.W."/>
            <person name="Kirkegaard R.H."/>
            <person name="Daims H."/>
        </authorList>
    </citation>
    <scope>NUCLEOTIDE SEQUENCE [LARGE SCALE GENOMIC DNA]</scope>
    <source>
        <strain evidence="2 3">EB</strain>
    </source>
</reference>
<feature type="transmembrane region" description="Helical" evidence="1">
    <location>
        <begin position="60"/>
        <end position="78"/>
    </location>
</feature>
<dbReference type="Pfam" id="PF09997">
    <property type="entry name" value="DUF2238"/>
    <property type="match status" value="1"/>
</dbReference>
<name>A0ABU3K3U3_9BACT</name>
<evidence type="ECO:0000313" key="3">
    <source>
        <dbReference type="Proteomes" id="UP001250932"/>
    </source>
</evidence>
<dbReference type="Proteomes" id="UP001250932">
    <property type="component" value="Unassembled WGS sequence"/>
</dbReference>
<dbReference type="RefSeq" id="WP_313831392.1">
    <property type="nucleotide sequence ID" value="NZ_JAQOUE010000001.1"/>
</dbReference>
<gene>
    <name evidence="2" type="ORF">PPG34_01645</name>
</gene>
<accession>A0ABU3K3U3</accession>
<dbReference type="PIRSF" id="PIRSF020606">
    <property type="entry name" value="UCP020606"/>
    <property type="match status" value="1"/>
</dbReference>
<dbReference type="InterPro" id="IPR014509">
    <property type="entry name" value="YjdF-like"/>
</dbReference>
<dbReference type="EMBL" id="JAQOUE010000001">
    <property type="protein sequence ID" value="MDT7041033.1"/>
    <property type="molecule type" value="Genomic_DNA"/>
</dbReference>
<evidence type="ECO:0000313" key="2">
    <source>
        <dbReference type="EMBL" id="MDT7041033.1"/>
    </source>
</evidence>
<feature type="transmembrane region" description="Helical" evidence="1">
    <location>
        <begin position="7"/>
        <end position="25"/>
    </location>
</feature>
<feature type="transmembrane region" description="Helical" evidence="1">
    <location>
        <begin position="31"/>
        <end position="48"/>
    </location>
</feature>
<keyword evidence="1" id="KW-1133">Transmembrane helix</keyword>
<feature type="transmembrane region" description="Helical" evidence="1">
    <location>
        <begin position="179"/>
        <end position="197"/>
    </location>
</feature>
<evidence type="ECO:0000256" key="1">
    <source>
        <dbReference type="SAM" id="Phobius"/>
    </source>
</evidence>
<comment type="caution">
    <text evidence="2">The sequence shown here is derived from an EMBL/GenBank/DDBJ whole genome shotgun (WGS) entry which is preliminary data.</text>
</comment>
<sequence>MGNNTLLLKGLLVWYVLLSVWTAYMPADPEFWLYSSILPTLLVGSLIATRRMLPLSVASYVLIALFLTLHSIGAHYTYAQVPLGSWLDQGLDLGRNHFDRIVHFSFGFLLAYPIEEAFRFVAHVRGWVVYYLPVITVLGLSALWEIIEAWATQALHPELGITYLGSQGDIWDAQHDMEAALYGSLLCMMLLLGSRFFRKLSSRPTLPADTTAQHPF</sequence>
<organism evidence="2 3">
    <name type="scientific">Candidatus Nitronereus thalassa</name>
    <dbReference type="NCBI Taxonomy" id="3020898"/>
    <lineage>
        <taxon>Bacteria</taxon>
        <taxon>Pseudomonadati</taxon>
        <taxon>Nitrospirota</taxon>
        <taxon>Nitrospiria</taxon>
        <taxon>Nitrospirales</taxon>
        <taxon>Nitrospiraceae</taxon>
        <taxon>Candidatus Nitronereus</taxon>
    </lineage>
</organism>
<proteinExistence type="predicted"/>
<feature type="transmembrane region" description="Helical" evidence="1">
    <location>
        <begin position="98"/>
        <end position="115"/>
    </location>
</feature>
<keyword evidence="1" id="KW-0812">Transmembrane</keyword>
<protein>
    <submittedName>
        <fullName evidence="2">DUF2238 domain-containing protein</fullName>
    </submittedName>
</protein>
<keyword evidence="3" id="KW-1185">Reference proteome</keyword>
<keyword evidence="1" id="KW-0472">Membrane</keyword>
<feature type="transmembrane region" description="Helical" evidence="1">
    <location>
        <begin position="127"/>
        <end position="147"/>
    </location>
</feature>